<evidence type="ECO:0000313" key="3">
    <source>
        <dbReference type="Proteomes" id="UP000887116"/>
    </source>
</evidence>
<sequence length="150" mass="17452">MSEALFLLVYEIYLWRNPQIERCSFKPLIEYPLQIKNNCLHHSLDVRHAQSVRQRSRQSTVLQRARQRCLHHRRVGGPEVALSRPQACAQHHERGVPHHARNGHGREEQQEHHHPRQQPLRRKAVPQVPVRGDRGLQQLDSGCESAEDSA</sequence>
<dbReference type="Proteomes" id="UP000887116">
    <property type="component" value="Unassembled WGS sequence"/>
</dbReference>
<feature type="region of interest" description="Disordered" evidence="1">
    <location>
        <begin position="73"/>
        <end position="150"/>
    </location>
</feature>
<accession>A0A8X6GPZ7</accession>
<proteinExistence type="predicted"/>
<feature type="compositionally biased region" description="Basic residues" evidence="1">
    <location>
        <begin position="113"/>
        <end position="124"/>
    </location>
</feature>
<comment type="caution">
    <text evidence="2">The sequence shown here is derived from an EMBL/GenBank/DDBJ whole genome shotgun (WGS) entry which is preliminary data.</text>
</comment>
<keyword evidence="3" id="KW-1185">Reference proteome</keyword>
<protein>
    <submittedName>
        <fullName evidence="2">Uncharacterized protein</fullName>
    </submittedName>
</protein>
<dbReference type="AlphaFoldDB" id="A0A8X6GPZ7"/>
<reference evidence="2" key="1">
    <citation type="submission" date="2020-07" db="EMBL/GenBank/DDBJ databases">
        <title>Multicomponent nature underlies the extraordinary mechanical properties of spider dragline silk.</title>
        <authorList>
            <person name="Kono N."/>
            <person name="Nakamura H."/>
            <person name="Mori M."/>
            <person name="Yoshida Y."/>
            <person name="Ohtoshi R."/>
            <person name="Malay A.D."/>
            <person name="Moran D.A.P."/>
            <person name="Tomita M."/>
            <person name="Numata K."/>
            <person name="Arakawa K."/>
        </authorList>
    </citation>
    <scope>NUCLEOTIDE SEQUENCE</scope>
</reference>
<dbReference type="EMBL" id="BMAO01006157">
    <property type="protein sequence ID" value="GFR06515.1"/>
    <property type="molecule type" value="Genomic_DNA"/>
</dbReference>
<evidence type="ECO:0000313" key="2">
    <source>
        <dbReference type="EMBL" id="GFR06515.1"/>
    </source>
</evidence>
<evidence type="ECO:0000256" key="1">
    <source>
        <dbReference type="SAM" id="MobiDB-lite"/>
    </source>
</evidence>
<gene>
    <name evidence="2" type="ORF">TNCT_688031</name>
</gene>
<name>A0A8X6GPZ7_TRICU</name>
<organism evidence="2 3">
    <name type="scientific">Trichonephila clavata</name>
    <name type="common">Joro spider</name>
    <name type="synonym">Nephila clavata</name>
    <dbReference type="NCBI Taxonomy" id="2740835"/>
    <lineage>
        <taxon>Eukaryota</taxon>
        <taxon>Metazoa</taxon>
        <taxon>Ecdysozoa</taxon>
        <taxon>Arthropoda</taxon>
        <taxon>Chelicerata</taxon>
        <taxon>Arachnida</taxon>
        <taxon>Araneae</taxon>
        <taxon>Araneomorphae</taxon>
        <taxon>Entelegynae</taxon>
        <taxon>Araneoidea</taxon>
        <taxon>Nephilidae</taxon>
        <taxon>Trichonephila</taxon>
    </lineage>
</organism>